<comment type="cofactor">
    <cofactor evidence="1">
        <name>FMN</name>
        <dbReference type="ChEBI" id="CHEBI:58210"/>
    </cofactor>
</comment>
<protein>
    <recommendedName>
        <fullName evidence="5">Flavin reductase like domain-containing protein</fullName>
    </recommendedName>
</protein>
<evidence type="ECO:0000259" key="5">
    <source>
        <dbReference type="Pfam" id="PF01613"/>
    </source>
</evidence>
<dbReference type="PANTHER" id="PTHR33798:SF5">
    <property type="entry name" value="FLAVIN REDUCTASE LIKE DOMAIN-CONTAINING PROTEIN"/>
    <property type="match status" value="1"/>
</dbReference>
<evidence type="ECO:0000313" key="6">
    <source>
        <dbReference type="EMBL" id="EJF91028.1"/>
    </source>
</evidence>
<dbReference type="OrthoDB" id="9783347at2"/>
<dbReference type="SUPFAM" id="SSF50475">
    <property type="entry name" value="FMN-binding split barrel"/>
    <property type="match status" value="1"/>
</dbReference>
<dbReference type="RefSeq" id="WP_008037910.1">
    <property type="nucleotide sequence ID" value="NZ_JH725147.1"/>
</dbReference>
<keyword evidence="2" id="KW-0285">Flavoprotein</keyword>
<dbReference type="GO" id="GO:0016646">
    <property type="term" value="F:oxidoreductase activity, acting on the CH-NH group of donors, NAD or NADP as acceptor"/>
    <property type="evidence" value="ECO:0007669"/>
    <property type="project" value="UniProtKB-ARBA"/>
</dbReference>
<comment type="similarity">
    <text evidence="4">Belongs to the flavoredoxin family.</text>
</comment>
<evidence type="ECO:0000256" key="2">
    <source>
        <dbReference type="ARBA" id="ARBA00022630"/>
    </source>
</evidence>
<dbReference type="Gene3D" id="2.30.110.10">
    <property type="entry name" value="Electron Transport, Fmn-binding Protein, Chain A"/>
    <property type="match status" value="1"/>
</dbReference>
<organism evidence="6 7">
    <name type="scientific">Bartonella tamiae Th239</name>
    <dbReference type="NCBI Taxonomy" id="1094558"/>
    <lineage>
        <taxon>Bacteria</taxon>
        <taxon>Pseudomonadati</taxon>
        <taxon>Pseudomonadota</taxon>
        <taxon>Alphaproteobacteria</taxon>
        <taxon>Hyphomicrobiales</taxon>
        <taxon>Bartonellaceae</taxon>
        <taxon>Bartonella</taxon>
    </lineage>
</organism>
<proteinExistence type="inferred from homology"/>
<dbReference type="EMBL" id="AIMB01000003">
    <property type="protein sequence ID" value="EJF91028.1"/>
    <property type="molecule type" value="Genomic_DNA"/>
</dbReference>
<dbReference type="eggNOG" id="COG1853">
    <property type="taxonomic scope" value="Bacteria"/>
</dbReference>
<dbReference type="PATRIC" id="fig|1094558.3.peg.398"/>
<evidence type="ECO:0000256" key="4">
    <source>
        <dbReference type="ARBA" id="ARBA00038054"/>
    </source>
</evidence>
<dbReference type="PANTHER" id="PTHR33798">
    <property type="entry name" value="FLAVOPROTEIN OXYGENASE"/>
    <property type="match status" value="1"/>
</dbReference>
<dbReference type="AlphaFoldDB" id="J0ZQT4"/>
<reference evidence="6 7" key="1">
    <citation type="submission" date="2012-03" db="EMBL/GenBank/DDBJ databases">
        <title>The Genome Sequence of Bartonella tamiae Th239.</title>
        <authorList>
            <consortium name="The Broad Institute Genome Sequencing Platform"/>
            <consortium name="The Broad Institute Genome Sequencing Center for Infectious Disease"/>
            <person name="Feldgarden M."/>
            <person name="Kirby J."/>
            <person name="Kosoy M."/>
            <person name="Birtles R."/>
            <person name="Probert W.S."/>
            <person name="Chiaraviglio L."/>
            <person name="Young S.K."/>
            <person name="Zeng Q."/>
            <person name="Gargeya S."/>
            <person name="Fitzgerald M."/>
            <person name="Haas B."/>
            <person name="Abouelleil A."/>
            <person name="Alvarado L."/>
            <person name="Arachchi H.M."/>
            <person name="Berlin A."/>
            <person name="Chapman S.B."/>
            <person name="Gearin G."/>
            <person name="Goldberg J."/>
            <person name="Griggs A."/>
            <person name="Gujja S."/>
            <person name="Hansen M."/>
            <person name="Heiman D."/>
            <person name="Howarth C."/>
            <person name="Larimer J."/>
            <person name="Lui A."/>
            <person name="MacDonald P.J.P."/>
            <person name="McCowen C."/>
            <person name="Montmayeur A."/>
            <person name="Murphy C."/>
            <person name="Neiman D."/>
            <person name="Pearson M."/>
            <person name="Priest M."/>
            <person name="Roberts A."/>
            <person name="Saif S."/>
            <person name="Shea T."/>
            <person name="Sisk P."/>
            <person name="Stolte C."/>
            <person name="Sykes S."/>
            <person name="Wortman J."/>
            <person name="Nusbaum C."/>
            <person name="Birren B."/>
        </authorList>
    </citation>
    <scope>NUCLEOTIDE SEQUENCE [LARGE SCALE GENOMIC DNA]</scope>
    <source>
        <strain evidence="6 7">Th239</strain>
    </source>
</reference>
<dbReference type="InterPro" id="IPR002563">
    <property type="entry name" value="Flavin_Rdtase-like_dom"/>
</dbReference>
<keyword evidence="7" id="KW-1185">Reference proteome</keyword>
<dbReference type="HOGENOM" id="CLU_2630991_0_0_5"/>
<evidence type="ECO:0000256" key="3">
    <source>
        <dbReference type="ARBA" id="ARBA00022643"/>
    </source>
</evidence>
<comment type="caution">
    <text evidence="6">The sequence shown here is derived from an EMBL/GenBank/DDBJ whole genome shotgun (WGS) entry which is preliminary data.</text>
</comment>
<evidence type="ECO:0000313" key="7">
    <source>
        <dbReference type="Proteomes" id="UP000008952"/>
    </source>
</evidence>
<accession>J0ZQT4</accession>
<dbReference type="InterPro" id="IPR012349">
    <property type="entry name" value="Split_barrel_FMN-bd"/>
</dbReference>
<name>J0ZQT4_9HYPH</name>
<gene>
    <name evidence="6" type="ORF">ME5_00360</name>
</gene>
<feature type="domain" description="Flavin reductase like" evidence="5">
    <location>
        <begin position="22"/>
        <end position="64"/>
    </location>
</feature>
<dbReference type="Proteomes" id="UP000008952">
    <property type="component" value="Unassembled WGS sequence"/>
</dbReference>
<keyword evidence="3" id="KW-0288">FMN</keyword>
<sequence length="77" mass="8661">MHFSVEYLTQKDVYKLLTATVTPRPIAWVTSNNANGGVNAAPFSFFNVMGSEPPLVVFSIAKSSVRTKKRYNRKYFA</sequence>
<evidence type="ECO:0000256" key="1">
    <source>
        <dbReference type="ARBA" id="ARBA00001917"/>
    </source>
</evidence>
<dbReference type="GO" id="GO:0010181">
    <property type="term" value="F:FMN binding"/>
    <property type="evidence" value="ECO:0007669"/>
    <property type="project" value="InterPro"/>
</dbReference>
<dbReference type="STRING" id="1094558.ME5_00360"/>
<dbReference type="Pfam" id="PF01613">
    <property type="entry name" value="Flavin_Reduct"/>
    <property type="match status" value="1"/>
</dbReference>